<keyword evidence="4" id="KW-1185">Reference proteome</keyword>
<name>A0A4P9X5I4_9FUNG</name>
<organism evidence="3 4">
    <name type="scientific">Caulochytrium protostelioides</name>
    <dbReference type="NCBI Taxonomy" id="1555241"/>
    <lineage>
        <taxon>Eukaryota</taxon>
        <taxon>Fungi</taxon>
        <taxon>Fungi incertae sedis</taxon>
        <taxon>Chytridiomycota</taxon>
        <taxon>Chytridiomycota incertae sedis</taxon>
        <taxon>Chytridiomycetes</taxon>
        <taxon>Caulochytriales</taxon>
        <taxon>Caulochytriaceae</taxon>
        <taxon>Caulochytrium</taxon>
    </lineage>
</organism>
<dbReference type="SUPFAM" id="SSF50985">
    <property type="entry name" value="RCC1/BLIP-II"/>
    <property type="match status" value="1"/>
</dbReference>
<evidence type="ECO:0000313" key="3">
    <source>
        <dbReference type="EMBL" id="RKP00387.1"/>
    </source>
</evidence>
<evidence type="ECO:0008006" key="5">
    <source>
        <dbReference type="Google" id="ProtNLM"/>
    </source>
</evidence>
<dbReference type="EMBL" id="ML014219">
    <property type="protein sequence ID" value="RKP00387.1"/>
    <property type="molecule type" value="Genomic_DNA"/>
</dbReference>
<dbReference type="InterPro" id="IPR000408">
    <property type="entry name" value="Reg_chr_condens"/>
</dbReference>
<gene>
    <name evidence="3" type="ORF">CXG81DRAFT_19663</name>
</gene>
<evidence type="ECO:0000256" key="1">
    <source>
        <dbReference type="ARBA" id="ARBA00022737"/>
    </source>
</evidence>
<evidence type="ECO:0000313" key="4">
    <source>
        <dbReference type="Proteomes" id="UP000274922"/>
    </source>
</evidence>
<feature type="repeat" description="RCC1" evidence="2">
    <location>
        <begin position="73"/>
        <end position="121"/>
    </location>
</feature>
<dbReference type="STRING" id="1555241.A0A4P9X5I4"/>
<dbReference type="InterPro" id="IPR051210">
    <property type="entry name" value="Ub_ligase/GEF_domain"/>
</dbReference>
<reference evidence="4" key="1">
    <citation type="journal article" date="2018" name="Nat. Microbiol.">
        <title>Leveraging single-cell genomics to expand the fungal tree of life.</title>
        <authorList>
            <person name="Ahrendt S.R."/>
            <person name="Quandt C.A."/>
            <person name="Ciobanu D."/>
            <person name="Clum A."/>
            <person name="Salamov A."/>
            <person name="Andreopoulos B."/>
            <person name="Cheng J.F."/>
            <person name="Woyke T."/>
            <person name="Pelin A."/>
            <person name="Henrissat B."/>
            <person name="Reynolds N.K."/>
            <person name="Benny G.L."/>
            <person name="Smith M.E."/>
            <person name="James T.Y."/>
            <person name="Grigoriev I.V."/>
        </authorList>
    </citation>
    <scope>NUCLEOTIDE SEQUENCE [LARGE SCALE GENOMIC DNA]</scope>
    <source>
        <strain evidence="4">ATCC 52028</strain>
    </source>
</reference>
<dbReference type="PANTHER" id="PTHR22870">
    <property type="entry name" value="REGULATOR OF CHROMOSOME CONDENSATION"/>
    <property type="match status" value="1"/>
</dbReference>
<dbReference type="Proteomes" id="UP000274922">
    <property type="component" value="Unassembled WGS sequence"/>
</dbReference>
<sequence>MIKPMPTTPVAGSWRPVAVAAMRRPLRSHPLLPGSRHRWRAGTNTPLCAPAGSSYSTATSSEHGVAPDAAPGARLWTFGRGSGGSFFSAETHPRRIMALPSGSAILRVGAGVDHSAAIVHRGQASAWASAPASAPETWDSQPAGQLITWGSNFFGQAGRFSDSIWEDDDMVFPPKLFAEHFKPARFHQIATGAFHTIALVHHTVKPSGGAQASLNSMPTQPTLEDNAPHVVTPSLKSLWTAVRGSATAPPSKAAETGMVLQGGDAVTWGGALLGEGSLFFDSQPQHLAFFNAIGRQIVSVHAGEGITAVLARPNNTPETSDESQYEVYFWGYLSTGPEYDGAFAQMVQITRPILLQHALMDLKPRVRAGRGHLLIFNDTTVSVFGVPKAAPLDTPYAYYASARDDGPVPEIEHVYADPPTRTLHADLVDGETLLDVQTVGSDIAYLTSAGRLVIVSHGQQLSAPFASASTASSSMPPPRVERFWFGDGGLLIQATGRSGVWFWSSPRFDPAPATSTTPSIWSMIASSMAAPFTSASAEPPILLPKADSRDAAASYLKNPPRHLLVGEQIRCAAVGSRHLVLAS</sequence>
<dbReference type="AlphaFoldDB" id="A0A4P9X5I4"/>
<keyword evidence="1" id="KW-0677">Repeat</keyword>
<dbReference type="PANTHER" id="PTHR22870:SF466">
    <property type="entry name" value="ANKYRIN REPEAT-CONTAINING PROTEIN"/>
    <property type="match status" value="1"/>
</dbReference>
<protein>
    <recommendedName>
        <fullName evidence="5">RCC1/BLIP-II</fullName>
    </recommendedName>
</protein>
<feature type="repeat" description="RCC1" evidence="2">
    <location>
        <begin position="144"/>
        <end position="202"/>
    </location>
</feature>
<dbReference type="Gene3D" id="2.130.10.30">
    <property type="entry name" value="Regulator of chromosome condensation 1/beta-lactamase-inhibitor protein II"/>
    <property type="match status" value="1"/>
</dbReference>
<dbReference type="PROSITE" id="PS50012">
    <property type="entry name" value="RCC1_3"/>
    <property type="match status" value="2"/>
</dbReference>
<evidence type="ECO:0000256" key="2">
    <source>
        <dbReference type="PROSITE-ProRule" id="PRU00235"/>
    </source>
</evidence>
<dbReference type="InterPro" id="IPR009091">
    <property type="entry name" value="RCC1/BLIP-II"/>
</dbReference>
<dbReference type="OrthoDB" id="5370059at2759"/>
<proteinExistence type="predicted"/>
<accession>A0A4P9X5I4</accession>